<evidence type="ECO:0000313" key="1">
    <source>
        <dbReference type="EMBL" id="BDR59766.1"/>
    </source>
</evidence>
<dbReference type="RefSeq" id="WP_317637497.1">
    <property type="nucleotide sequence ID" value="NZ_AP026803.1"/>
</dbReference>
<reference evidence="1 2" key="1">
    <citation type="journal article" date="2023" name="Microbiol. Spectr.">
        <title>Symbiosis of Carpenter Bees with Uncharacterized Lactic Acid Bacteria Showing NAD Auxotrophy.</title>
        <authorList>
            <person name="Kawasaki S."/>
            <person name="Ozawa K."/>
            <person name="Mori T."/>
            <person name="Yamamoto A."/>
            <person name="Ito M."/>
            <person name="Ohkuma M."/>
            <person name="Sakamoto M."/>
            <person name="Matsutani M."/>
        </authorList>
    </citation>
    <scope>NUCLEOTIDE SEQUENCE [LARGE SCALE GENOMIC DNA]</scope>
    <source>
        <strain evidence="1 2">Kim32-2</strain>
    </source>
</reference>
<gene>
    <name evidence="1" type="ORF">KIM322_00270</name>
</gene>
<keyword evidence="2" id="KW-1185">Reference proteome</keyword>
<name>A0ABM8BEU7_9LACO</name>
<proteinExistence type="predicted"/>
<accession>A0ABM8BEU7</accession>
<dbReference type="Proteomes" id="UP001321741">
    <property type="component" value="Chromosome"/>
</dbReference>
<sequence length="108" mass="12396">MTVKYDGKTVKAAKIKGNGKFKVTVPFKGYKTFKLYGDKQLLKTISAKKYASKKPNIDFYRQTSQEQKIQFYAKKGDIVTIWKNGKAIQRRRVAKSSYVAMKVANTNF</sequence>
<protein>
    <submittedName>
        <fullName evidence="1">Uncharacterized protein</fullName>
    </submittedName>
</protein>
<dbReference type="EMBL" id="AP026803">
    <property type="protein sequence ID" value="BDR59766.1"/>
    <property type="molecule type" value="Genomic_DNA"/>
</dbReference>
<organism evidence="1 2">
    <name type="scientific">Lactobacillus xylocopicola</name>
    <dbReference type="NCBI Taxonomy" id="2976676"/>
    <lineage>
        <taxon>Bacteria</taxon>
        <taxon>Bacillati</taxon>
        <taxon>Bacillota</taxon>
        <taxon>Bacilli</taxon>
        <taxon>Lactobacillales</taxon>
        <taxon>Lactobacillaceae</taxon>
        <taxon>Lactobacillus</taxon>
    </lineage>
</organism>
<evidence type="ECO:0000313" key="2">
    <source>
        <dbReference type="Proteomes" id="UP001321741"/>
    </source>
</evidence>